<keyword evidence="5 6" id="KW-0472">Membrane</keyword>
<dbReference type="InterPro" id="IPR023408">
    <property type="entry name" value="MscS_beta-dom_sf"/>
</dbReference>
<dbReference type="InterPro" id="IPR010920">
    <property type="entry name" value="LSM_dom_sf"/>
</dbReference>
<feature type="transmembrane region" description="Helical" evidence="6">
    <location>
        <begin position="356"/>
        <end position="374"/>
    </location>
</feature>
<feature type="transmembrane region" description="Helical" evidence="6">
    <location>
        <begin position="331"/>
        <end position="350"/>
    </location>
</feature>
<evidence type="ECO:0000256" key="6">
    <source>
        <dbReference type="SAM" id="Phobius"/>
    </source>
</evidence>
<feature type="signal peptide" evidence="7">
    <location>
        <begin position="1"/>
        <end position="20"/>
    </location>
</feature>
<evidence type="ECO:0000256" key="4">
    <source>
        <dbReference type="ARBA" id="ARBA00022989"/>
    </source>
</evidence>
<keyword evidence="4 6" id="KW-1133">Transmembrane helix</keyword>
<dbReference type="RefSeq" id="WP_111196074.1">
    <property type="nucleotide sequence ID" value="NZ_QKVK01000001.1"/>
</dbReference>
<dbReference type="Pfam" id="PF00924">
    <property type="entry name" value="MS_channel_2nd"/>
    <property type="match status" value="1"/>
</dbReference>
<name>A0A2W2BZ46_9HYPH</name>
<evidence type="ECO:0000256" key="7">
    <source>
        <dbReference type="SAM" id="SignalP"/>
    </source>
</evidence>
<evidence type="ECO:0000256" key="2">
    <source>
        <dbReference type="ARBA" id="ARBA00008017"/>
    </source>
</evidence>
<keyword evidence="7" id="KW-0732">Signal</keyword>
<dbReference type="InterPro" id="IPR011014">
    <property type="entry name" value="MscS_channel_TM-2"/>
</dbReference>
<comment type="similarity">
    <text evidence="2">Belongs to the MscS (TC 1.A.23) family.</text>
</comment>
<evidence type="ECO:0000256" key="1">
    <source>
        <dbReference type="ARBA" id="ARBA00004141"/>
    </source>
</evidence>
<accession>A0A2W2BZ46</accession>
<feature type="chain" id="PRO_5015839136" description="Mechanosensitive ion channel MscS domain-containing protein" evidence="7">
    <location>
        <begin position="21"/>
        <end position="451"/>
    </location>
</feature>
<evidence type="ECO:0000256" key="5">
    <source>
        <dbReference type="ARBA" id="ARBA00023136"/>
    </source>
</evidence>
<feature type="transmembrane region" description="Helical" evidence="6">
    <location>
        <begin position="285"/>
        <end position="310"/>
    </location>
</feature>
<gene>
    <name evidence="9" type="ORF">DK847_02780</name>
</gene>
<dbReference type="GO" id="GO:0016020">
    <property type="term" value="C:membrane"/>
    <property type="evidence" value="ECO:0007669"/>
    <property type="project" value="UniProtKB-SubCell"/>
</dbReference>
<dbReference type="EMBL" id="QKVK01000001">
    <property type="protein sequence ID" value="PZF78746.1"/>
    <property type="molecule type" value="Genomic_DNA"/>
</dbReference>
<feature type="transmembrane region" description="Helical" evidence="6">
    <location>
        <begin position="254"/>
        <end position="273"/>
    </location>
</feature>
<evidence type="ECO:0000313" key="9">
    <source>
        <dbReference type="EMBL" id="PZF78746.1"/>
    </source>
</evidence>
<comment type="caution">
    <text evidence="9">The sequence shown here is derived from an EMBL/GenBank/DDBJ whole genome shotgun (WGS) entry which is preliminary data.</text>
</comment>
<comment type="subcellular location">
    <subcellularLocation>
        <location evidence="1">Membrane</location>
        <topology evidence="1">Multi-pass membrane protein</topology>
    </subcellularLocation>
</comment>
<protein>
    <recommendedName>
        <fullName evidence="8">Mechanosensitive ion channel MscS domain-containing protein</fullName>
    </recommendedName>
</protein>
<organism evidence="9 10">
    <name type="scientific">Aestuariivirga litoralis</name>
    <dbReference type="NCBI Taxonomy" id="2650924"/>
    <lineage>
        <taxon>Bacteria</taxon>
        <taxon>Pseudomonadati</taxon>
        <taxon>Pseudomonadota</taxon>
        <taxon>Alphaproteobacteria</taxon>
        <taxon>Hyphomicrobiales</taxon>
        <taxon>Aestuariivirgaceae</taxon>
        <taxon>Aestuariivirga</taxon>
    </lineage>
</organism>
<proteinExistence type="inferred from homology"/>
<dbReference type="InterPro" id="IPR006685">
    <property type="entry name" value="MscS_channel_2nd"/>
</dbReference>
<dbReference type="AlphaFoldDB" id="A0A2W2BZ46"/>
<dbReference type="Gene3D" id="1.10.287.1260">
    <property type="match status" value="1"/>
</dbReference>
<keyword evidence="10" id="KW-1185">Reference proteome</keyword>
<keyword evidence="3 6" id="KW-0812">Transmembrane</keyword>
<dbReference type="Proteomes" id="UP000248795">
    <property type="component" value="Unassembled WGS sequence"/>
</dbReference>
<dbReference type="PANTHER" id="PTHR30566">
    <property type="entry name" value="YNAI-RELATED MECHANOSENSITIVE ION CHANNEL"/>
    <property type="match status" value="1"/>
</dbReference>
<sequence length="451" mass="48509">MRTVVAFILAIFIMALPALAAASDGEGGYADITVDRSTPEKHLATFLTAVDRTVLRMKAREWARSYYDAWFYPEIDEQQAGEIELLKKDVLDSMDLSAVPEWRRESAGLETAFMLWEILKAEGVTKATDFRKLRDGLWVIPGTYIQVGTIGSGMRMGDVVFTADMVASVPALYDAVVGTRNRQGFSPYRYLTETPGGLLPPRWAGVTQKLPGVLRWDLGSNTVFQWLIAALILAAVLAIPVAVGYLFRRRGLRWFAQAVATGLLSLYATGIVVDQAGLSGAGATVMTLVFMTLFYGAFIVCVLIIGEWVGTWLSAVLTKSDKTFDTSIVRLGTRIASAMAALGIVIYGISAAGVPVYGIIAGFGVGGLAVALAAKPTLENILAGVILFLDGSIKVGDTIDSSPLSGTVEDIGMRSTRIRAEDGSLITVTNSELADKVIRNVSRRVARPEAP</sequence>
<evidence type="ECO:0000313" key="10">
    <source>
        <dbReference type="Proteomes" id="UP000248795"/>
    </source>
</evidence>
<reference evidence="10" key="1">
    <citation type="submission" date="2018-06" db="EMBL/GenBank/DDBJ databases">
        <title>Aestuariibacter litoralis strain KCTC 52945T.</title>
        <authorList>
            <person name="Li X."/>
            <person name="Salam N."/>
            <person name="Li J.-L."/>
            <person name="Chen Y.-M."/>
            <person name="Yang Z.-W."/>
            <person name="Zhang L.-Y."/>
            <person name="Han M.-X."/>
            <person name="Xiao M."/>
            <person name="Li W.-J."/>
        </authorList>
    </citation>
    <scope>NUCLEOTIDE SEQUENCE [LARGE SCALE GENOMIC DNA]</scope>
    <source>
        <strain evidence="10">KCTC 52945</strain>
    </source>
</reference>
<dbReference type="SUPFAM" id="SSF82861">
    <property type="entry name" value="Mechanosensitive channel protein MscS (YggB), transmembrane region"/>
    <property type="match status" value="1"/>
</dbReference>
<dbReference type="SUPFAM" id="SSF50182">
    <property type="entry name" value="Sm-like ribonucleoproteins"/>
    <property type="match status" value="1"/>
</dbReference>
<dbReference type="PANTHER" id="PTHR30566:SF5">
    <property type="entry name" value="MECHANOSENSITIVE ION CHANNEL PROTEIN 1, MITOCHONDRIAL-RELATED"/>
    <property type="match status" value="1"/>
</dbReference>
<dbReference type="Gene3D" id="2.30.30.60">
    <property type="match status" value="1"/>
</dbReference>
<feature type="domain" description="Mechanosensitive ion channel MscS" evidence="8">
    <location>
        <begin position="378"/>
        <end position="443"/>
    </location>
</feature>
<feature type="transmembrane region" description="Helical" evidence="6">
    <location>
        <begin position="223"/>
        <end position="247"/>
    </location>
</feature>
<evidence type="ECO:0000259" key="8">
    <source>
        <dbReference type="Pfam" id="PF00924"/>
    </source>
</evidence>
<dbReference type="GO" id="GO:0008381">
    <property type="term" value="F:mechanosensitive monoatomic ion channel activity"/>
    <property type="evidence" value="ECO:0007669"/>
    <property type="project" value="UniProtKB-ARBA"/>
</dbReference>
<evidence type="ECO:0000256" key="3">
    <source>
        <dbReference type="ARBA" id="ARBA00022692"/>
    </source>
</evidence>